<evidence type="ECO:0000256" key="4">
    <source>
        <dbReference type="ARBA" id="ARBA00022516"/>
    </source>
</evidence>
<dbReference type="EMBL" id="JABEBT010000010">
    <property type="protein sequence ID" value="KAF7638690.1"/>
    <property type="molecule type" value="Genomic_DNA"/>
</dbReference>
<dbReference type="GO" id="GO:0005506">
    <property type="term" value="F:iron ion binding"/>
    <property type="evidence" value="ECO:0007669"/>
    <property type="project" value="InterPro"/>
</dbReference>
<dbReference type="InterPro" id="IPR012677">
    <property type="entry name" value="Nucleotide-bd_a/b_plait_sf"/>
</dbReference>
<dbReference type="InterPro" id="IPR036400">
    <property type="entry name" value="Cyt_B5-like_heme/steroid_sf"/>
</dbReference>
<evidence type="ECO:0000256" key="13">
    <source>
        <dbReference type="ARBA" id="ARBA00023136"/>
    </source>
</evidence>
<feature type="transmembrane region" description="Helical" evidence="17">
    <location>
        <begin position="691"/>
        <end position="709"/>
    </location>
</feature>
<dbReference type="Pfam" id="PF00173">
    <property type="entry name" value="Cyt-b5"/>
    <property type="match status" value="1"/>
</dbReference>
<feature type="domain" description="Cytochrome b5 heme-binding" evidence="19">
    <location>
        <begin position="466"/>
        <end position="546"/>
    </location>
</feature>
<dbReference type="GO" id="GO:0003723">
    <property type="term" value="F:RNA binding"/>
    <property type="evidence" value="ECO:0007669"/>
    <property type="project" value="UniProtKB-UniRule"/>
</dbReference>
<evidence type="ECO:0000256" key="12">
    <source>
        <dbReference type="ARBA" id="ARBA00023098"/>
    </source>
</evidence>
<dbReference type="GO" id="GO:0006633">
    <property type="term" value="P:fatty acid biosynthetic process"/>
    <property type="evidence" value="ECO:0007669"/>
    <property type="project" value="UniProtKB-KW"/>
</dbReference>
<dbReference type="SUPFAM" id="SSF54928">
    <property type="entry name" value="RNA-binding domain, RBD"/>
    <property type="match status" value="1"/>
</dbReference>
<keyword evidence="4" id="KW-0444">Lipid biosynthesis</keyword>
<evidence type="ECO:0000256" key="11">
    <source>
        <dbReference type="ARBA" id="ARBA00023002"/>
    </source>
</evidence>
<evidence type="ECO:0000256" key="6">
    <source>
        <dbReference type="ARBA" id="ARBA00022723"/>
    </source>
</evidence>
<dbReference type="InterPro" id="IPR000504">
    <property type="entry name" value="RRM_dom"/>
</dbReference>
<evidence type="ECO:0000313" key="20">
    <source>
        <dbReference type="EMBL" id="KAF7638690.1"/>
    </source>
</evidence>
<feature type="transmembrane region" description="Helical" evidence="17">
    <location>
        <begin position="601"/>
        <end position="624"/>
    </location>
</feature>
<evidence type="ECO:0000256" key="5">
    <source>
        <dbReference type="ARBA" id="ARBA00022692"/>
    </source>
</evidence>
<evidence type="ECO:0000256" key="7">
    <source>
        <dbReference type="ARBA" id="ARBA00022824"/>
    </source>
</evidence>
<feature type="domain" description="RRM" evidence="18">
    <location>
        <begin position="149"/>
        <end position="225"/>
    </location>
</feature>
<dbReference type="Gene3D" id="3.10.120.10">
    <property type="entry name" value="Cytochrome b5-like heme/steroid binding domain"/>
    <property type="match status" value="1"/>
</dbReference>
<dbReference type="InterPro" id="IPR035979">
    <property type="entry name" value="RBD_domain_sf"/>
</dbReference>
<evidence type="ECO:0000256" key="14">
    <source>
        <dbReference type="ARBA" id="ARBA00023160"/>
    </source>
</evidence>
<keyword evidence="6" id="KW-0479">Metal-binding</keyword>
<dbReference type="CDD" id="cd19609">
    <property type="entry name" value="NTD_TDP-43"/>
    <property type="match status" value="1"/>
</dbReference>
<keyword evidence="8" id="KW-0276">Fatty acid metabolism</keyword>
<feature type="region of interest" description="Disordered" evidence="16">
    <location>
        <begin position="405"/>
        <end position="458"/>
    </location>
</feature>
<dbReference type="PANTHER" id="PTHR12863">
    <property type="entry name" value="FATTY ACID HYDROXYLASE"/>
    <property type="match status" value="1"/>
</dbReference>
<keyword evidence="13 17" id="KW-0472">Membrane</keyword>
<keyword evidence="5 17" id="KW-0812">Transmembrane</keyword>
<evidence type="ECO:0000256" key="16">
    <source>
        <dbReference type="SAM" id="MobiDB-lite"/>
    </source>
</evidence>
<evidence type="ECO:0000256" key="8">
    <source>
        <dbReference type="ARBA" id="ARBA00022832"/>
    </source>
</evidence>
<comment type="caution">
    <text evidence="20">The sequence shown here is derived from an EMBL/GenBank/DDBJ whole genome shotgun (WGS) entry which is preliminary data.</text>
</comment>
<keyword evidence="21" id="KW-1185">Reference proteome</keyword>
<dbReference type="InterPro" id="IPR041105">
    <property type="entry name" value="TDP-43_N"/>
</dbReference>
<evidence type="ECO:0000256" key="17">
    <source>
        <dbReference type="SAM" id="Phobius"/>
    </source>
</evidence>
<keyword evidence="14" id="KW-0275">Fatty acid biosynthesis</keyword>
<feature type="compositionally biased region" description="Polar residues" evidence="16">
    <location>
        <begin position="427"/>
        <end position="458"/>
    </location>
</feature>
<comment type="cofactor">
    <cofactor evidence="1">
        <name>Zn(2+)</name>
        <dbReference type="ChEBI" id="CHEBI:29105"/>
    </cofactor>
</comment>
<proteinExistence type="inferred from homology"/>
<evidence type="ECO:0000256" key="3">
    <source>
        <dbReference type="ARBA" id="ARBA00005747"/>
    </source>
</evidence>
<keyword evidence="15" id="KW-0694">RNA-binding</keyword>
<dbReference type="GO" id="GO:0005789">
    <property type="term" value="C:endoplasmic reticulum membrane"/>
    <property type="evidence" value="ECO:0007669"/>
    <property type="project" value="UniProtKB-SubCell"/>
</dbReference>
<dbReference type="GO" id="GO:0080132">
    <property type="term" value="F:fatty acid 2-hydroxylase activity"/>
    <property type="evidence" value="ECO:0007669"/>
    <property type="project" value="InterPro"/>
</dbReference>
<reference evidence="20" key="1">
    <citation type="journal article" date="2020" name="Ecol. Evol.">
        <title>Genome structure and content of the rice root-knot nematode (Meloidogyne graminicola).</title>
        <authorList>
            <person name="Phan N.T."/>
            <person name="Danchin E.G.J."/>
            <person name="Klopp C."/>
            <person name="Perfus-Barbeoch L."/>
            <person name="Kozlowski D.K."/>
            <person name="Koutsovoulos G.D."/>
            <person name="Lopez-Roques C."/>
            <person name="Bouchez O."/>
            <person name="Zahm M."/>
            <person name="Besnard G."/>
            <person name="Bellafiore S."/>
        </authorList>
    </citation>
    <scope>NUCLEOTIDE SEQUENCE</scope>
    <source>
        <strain evidence="20">VN-18</strain>
    </source>
</reference>
<dbReference type="SUPFAM" id="SSF55856">
    <property type="entry name" value="Cytochrome b5-like heme/steroid binding domain"/>
    <property type="match status" value="1"/>
</dbReference>
<evidence type="ECO:0000256" key="9">
    <source>
        <dbReference type="ARBA" id="ARBA00022833"/>
    </source>
</evidence>
<dbReference type="Gene3D" id="3.30.70.330">
    <property type="match status" value="1"/>
</dbReference>
<feature type="non-terminal residue" evidence="20">
    <location>
        <position position="1"/>
    </location>
</feature>
<feature type="transmembrane region" description="Helical" evidence="17">
    <location>
        <begin position="631"/>
        <end position="650"/>
    </location>
</feature>
<dbReference type="PANTHER" id="PTHR12863:SF1">
    <property type="entry name" value="FATTY ACID 2-HYDROXYLASE"/>
    <property type="match status" value="1"/>
</dbReference>
<keyword evidence="12" id="KW-0443">Lipid metabolism</keyword>
<evidence type="ECO:0000256" key="2">
    <source>
        <dbReference type="ARBA" id="ARBA00004477"/>
    </source>
</evidence>
<keyword evidence="10 17" id="KW-1133">Transmembrane helix</keyword>
<dbReference type="Proteomes" id="UP000605970">
    <property type="component" value="Unassembled WGS sequence"/>
</dbReference>
<evidence type="ECO:0000256" key="15">
    <source>
        <dbReference type="PROSITE-ProRule" id="PRU00176"/>
    </source>
</evidence>
<gene>
    <name evidence="20" type="ORF">Mgra_00001773</name>
</gene>
<comment type="similarity">
    <text evidence="3">Belongs to the sterol desaturase family. SCS7 subfamily.</text>
</comment>
<dbReference type="SMART" id="SM01117">
    <property type="entry name" value="Cyt-b5"/>
    <property type="match status" value="1"/>
</dbReference>
<dbReference type="InterPro" id="IPR014430">
    <property type="entry name" value="Scs7"/>
</dbReference>
<organism evidence="20 21">
    <name type="scientific">Meloidogyne graminicola</name>
    <dbReference type="NCBI Taxonomy" id="189291"/>
    <lineage>
        <taxon>Eukaryota</taxon>
        <taxon>Metazoa</taxon>
        <taxon>Ecdysozoa</taxon>
        <taxon>Nematoda</taxon>
        <taxon>Chromadorea</taxon>
        <taxon>Rhabditida</taxon>
        <taxon>Tylenchina</taxon>
        <taxon>Tylenchomorpha</taxon>
        <taxon>Tylenchoidea</taxon>
        <taxon>Meloidogynidae</taxon>
        <taxon>Meloidogyninae</taxon>
        <taxon>Meloidogyne</taxon>
    </lineage>
</organism>
<dbReference type="OrthoDB" id="2204368at2759"/>
<dbReference type="SMART" id="SM00360">
    <property type="entry name" value="RRM"/>
    <property type="match status" value="2"/>
</dbReference>
<evidence type="ECO:0000313" key="21">
    <source>
        <dbReference type="Proteomes" id="UP000605970"/>
    </source>
</evidence>
<evidence type="ECO:0000259" key="19">
    <source>
        <dbReference type="PROSITE" id="PS50255"/>
    </source>
</evidence>
<keyword evidence="7" id="KW-0256">Endoplasmic reticulum</keyword>
<protein>
    <submittedName>
        <fullName evidence="20">RRM domain-containing protein</fullName>
    </submittedName>
</protein>
<evidence type="ECO:0000259" key="18">
    <source>
        <dbReference type="PROSITE" id="PS50102"/>
    </source>
</evidence>
<dbReference type="PROSITE" id="PS50102">
    <property type="entry name" value="RRM"/>
    <property type="match status" value="1"/>
</dbReference>
<evidence type="ECO:0000256" key="1">
    <source>
        <dbReference type="ARBA" id="ARBA00001947"/>
    </source>
</evidence>
<sequence>FVLVLDPNDNDPVEILLSKDGTLPIASLDHAFPGAHGLKYKNPNTGGKRIVSYVYIDVKTETIENETTFNLKRKHEELIENKNNNNKVFKKNNSLVEEVVEKSNIEKVVNEEIKDFTVNVNSKEELISKSLVKIGNFEFPPTVAGKVPSDLVIFGLPYDLEEKTLKDYFEQFGAVEYLEIKRKPDQTSRGFAFVRMVNYIDQIRALSVSTHNIGGRECILKLSVTDKGRGSGFYDNISAQPRLYVGALAGDVGRDHLREYLIDHLHRFDKRSAILEMFYPNPFRHFAFVTVTTSLAARELLRQRDFFIEGHYFMLTLAMPKKGEEIVTTPGIVAPSLQNQRSGPPPVINNWLPDTYWNNHRKQHSSIPPPLPQQQPIKYTQQYFGAFKGSIKEYIGQRNVRRGSISSDYALPPRIERGPPNKPNPPTFNQSSVFQYSTPSPSYNPTYDNSNLSFKNSHNLENVKNKKGMTKKLNNNSNNKQPILVYLNNRLFDITEFAPRHPGGNKLIEIAAGSDIKQFLEGKEEINGFKHEHSKAAYDILNRYSLDKQFKNDPFIDTQNPILMNIGELGEYYWTWIHQPFDGSVRMFQSNFLEQLTRTKWWIIPLVWLPLVTFFLLQGYNLLINDFGQSIGFFFTFSLFMFGILIWTLLEYSLHRFIFHWHPNPNSKQQLTLHFLIHGLHHKTPLDKDRLVFPPAAALIFIGLFYCFYRLLLPYPIFCCFGSGKLTGYIIYDMIHYYLHHGSPKSNSKWHKRKIYHHNHHFKDSESGFGISTKLWLFLFCF</sequence>
<comment type="subcellular location">
    <subcellularLocation>
        <location evidence="2">Endoplasmic reticulum membrane</location>
        <topology evidence="2">Multi-pass membrane protein</topology>
    </subcellularLocation>
</comment>
<dbReference type="InterPro" id="IPR006694">
    <property type="entry name" value="Fatty_acid_hydroxylase"/>
</dbReference>
<dbReference type="AlphaFoldDB" id="A0A8S9ZZI6"/>
<keyword evidence="9" id="KW-0862">Zinc</keyword>
<dbReference type="Pfam" id="PF18694">
    <property type="entry name" value="TDP-43_N"/>
    <property type="match status" value="1"/>
</dbReference>
<dbReference type="PROSITE" id="PS50255">
    <property type="entry name" value="CYTOCHROME_B5_2"/>
    <property type="match status" value="1"/>
</dbReference>
<dbReference type="InterPro" id="IPR001199">
    <property type="entry name" value="Cyt_B5-like_heme/steroid-bd"/>
</dbReference>
<keyword evidence="11" id="KW-0560">Oxidoreductase</keyword>
<name>A0A8S9ZZI6_9BILA</name>
<accession>A0A8S9ZZI6</accession>
<dbReference type="Pfam" id="PF00076">
    <property type="entry name" value="RRM_1"/>
    <property type="match status" value="1"/>
</dbReference>
<evidence type="ECO:0000256" key="10">
    <source>
        <dbReference type="ARBA" id="ARBA00022989"/>
    </source>
</evidence>
<dbReference type="Pfam" id="PF04116">
    <property type="entry name" value="FA_hydroxylase"/>
    <property type="match status" value="1"/>
</dbReference>